<feature type="domain" description="NlpC/P60" evidence="7">
    <location>
        <begin position="424"/>
        <end position="555"/>
    </location>
</feature>
<keyword evidence="6" id="KW-0732">Signal</keyword>
<evidence type="ECO:0000256" key="3">
    <source>
        <dbReference type="ARBA" id="ARBA00022801"/>
    </source>
</evidence>
<protein>
    <submittedName>
        <fullName evidence="8">LGFP repeat-containing protein</fullName>
    </submittedName>
</protein>
<dbReference type="Pfam" id="PF08310">
    <property type="entry name" value="LGFP"/>
    <property type="match status" value="5"/>
</dbReference>
<feature type="compositionally biased region" description="Low complexity" evidence="5">
    <location>
        <begin position="44"/>
        <end position="76"/>
    </location>
</feature>
<evidence type="ECO:0000256" key="4">
    <source>
        <dbReference type="ARBA" id="ARBA00022807"/>
    </source>
</evidence>
<dbReference type="Pfam" id="PF00877">
    <property type="entry name" value="NLPC_P60"/>
    <property type="match status" value="1"/>
</dbReference>
<dbReference type="GO" id="GO:0006508">
    <property type="term" value="P:proteolysis"/>
    <property type="evidence" value="ECO:0007669"/>
    <property type="project" value="UniProtKB-KW"/>
</dbReference>
<evidence type="ECO:0000256" key="6">
    <source>
        <dbReference type="SAM" id="SignalP"/>
    </source>
</evidence>
<dbReference type="PROSITE" id="PS51935">
    <property type="entry name" value="NLPC_P60"/>
    <property type="match status" value="1"/>
</dbReference>
<dbReference type="InterPro" id="IPR000064">
    <property type="entry name" value="NLP_P60_dom"/>
</dbReference>
<evidence type="ECO:0000256" key="1">
    <source>
        <dbReference type="ARBA" id="ARBA00007074"/>
    </source>
</evidence>
<dbReference type="Proteomes" id="UP000029003">
    <property type="component" value="Unassembled WGS sequence"/>
</dbReference>
<comment type="caution">
    <text evidence="8">The sequence shown here is derived from an EMBL/GenBank/DDBJ whole genome shotgun (WGS) entry which is preliminary data.</text>
</comment>
<keyword evidence="4" id="KW-0788">Thiol protease</keyword>
<dbReference type="SUPFAM" id="SSF54001">
    <property type="entry name" value="Cysteine proteinases"/>
    <property type="match status" value="1"/>
</dbReference>
<evidence type="ECO:0000313" key="8">
    <source>
        <dbReference type="EMBL" id="KFJ02273.1"/>
    </source>
</evidence>
<keyword evidence="3" id="KW-0378">Hydrolase</keyword>
<dbReference type="InterPro" id="IPR038765">
    <property type="entry name" value="Papain-like_cys_pep_sf"/>
</dbReference>
<reference evidence="8 9" key="1">
    <citation type="submission" date="2014-03" db="EMBL/GenBank/DDBJ databases">
        <title>Genomics of Bifidobacteria.</title>
        <authorList>
            <person name="Ventura M."/>
            <person name="Milani C."/>
            <person name="Lugli G.A."/>
        </authorList>
    </citation>
    <scope>NUCLEOTIDE SEQUENCE [LARGE SCALE GENOMIC DNA]</scope>
    <source>
        <strain evidence="8 9">LMG 21395</strain>
    </source>
</reference>
<dbReference type="InterPro" id="IPR013207">
    <property type="entry name" value="LGFP"/>
</dbReference>
<organism evidence="8 9">
    <name type="scientific">Bifidobacterium thermacidophilum subsp. thermacidophilum</name>
    <dbReference type="NCBI Taxonomy" id="79262"/>
    <lineage>
        <taxon>Bacteria</taxon>
        <taxon>Bacillati</taxon>
        <taxon>Actinomycetota</taxon>
        <taxon>Actinomycetes</taxon>
        <taxon>Bifidobacteriales</taxon>
        <taxon>Bifidobacteriaceae</taxon>
        <taxon>Bifidobacterium</taxon>
    </lineage>
</organism>
<evidence type="ECO:0000256" key="5">
    <source>
        <dbReference type="SAM" id="MobiDB-lite"/>
    </source>
</evidence>
<name>A0A087E3C2_9BIFI</name>
<dbReference type="AlphaFoldDB" id="A0A087E3C2"/>
<dbReference type="Gene3D" id="3.90.1720.10">
    <property type="entry name" value="endopeptidase domain like (from Nostoc punctiforme)"/>
    <property type="match status" value="1"/>
</dbReference>
<feature type="chain" id="PRO_5001820532" evidence="6">
    <location>
        <begin position="44"/>
        <end position="555"/>
    </location>
</feature>
<evidence type="ECO:0000313" key="9">
    <source>
        <dbReference type="Proteomes" id="UP000029003"/>
    </source>
</evidence>
<evidence type="ECO:0000259" key="7">
    <source>
        <dbReference type="PROSITE" id="PS51935"/>
    </source>
</evidence>
<comment type="similarity">
    <text evidence="1">Belongs to the peptidase C40 family.</text>
</comment>
<feature type="region of interest" description="Disordered" evidence="5">
    <location>
        <begin position="44"/>
        <end position="90"/>
    </location>
</feature>
<dbReference type="GO" id="GO:0008234">
    <property type="term" value="F:cysteine-type peptidase activity"/>
    <property type="evidence" value="ECO:0007669"/>
    <property type="project" value="UniProtKB-KW"/>
</dbReference>
<dbReference type="PANTHER" id="PTHR47359">
    <property type="entry name" value="PEPTIDOGLYCAN DL-ENDOPEPTIDASE CWLO"/>
    <property type="match status" value="1"/>
</dbReference>
<accession>A0A087E3C2</accession>
<feature type="signal peptide" evidence="6">
    <location>
        <begin position="1"/>
        <end position="43"/>
    </location>
</feature>
<gene>
    <name evidence="8" type="ORF">THER5_0447</name>
</gene>
<dbReference type="EMBL" id="JGZT01000007">
    <property type="protein sequence ID" value="KFJ02273.1"/>
    <property type="molecule type" value="Genomic_DNA"/>
</dbReference>
<sequence length="555" mass="60695">MKRKQGHLMINHQPFTRGRAVATACAATMCLTLVIAPASPTYADDATAPAQQQTTSNSNNTDIPDNPDNPSKPDNPGTDSDQHTDPSNGAIDAYAATHTWLGSPTAEVTPITAIESGAERTYQNGTVYWSSSTNVHTVRSNIDACYQKHLQDLGFPTTDEMKLNGGASQVFQRGQIHWSPSTGAQFTRGAIQQYWSQRGWQDGWLGWPTGDELTVKGGASQTFQHGTVFWSNSTGAHAVKDGIRGRYSVLKFEQGILGFPTTDEMKLNGGASQVFQRGQIHWSPSTGAQFTRGAIQQYWSQRGWQDGWLGWPTGDELTVKGGASQTFQHGTVFWSNSTGTHPVVGTTLSKYAAARYEQGQYGFPVEDQTGPTQRFQHGSIAGCGKVGYQNPGGFFQVSSCNVSVPGGAFGYASPSRISINANRDQVVNAFISRAYDYLGTRYVWDYAMQPGNGVDCAGLVMQSLYATGMNLQDYNPTAHWYDPWHSHDANNMSNDRRFLHISVSQRQRGDLIFYPGHVAIYLGNDQVIEAMPPRVRIANMYAGNRHPTGAARPII</sequence>
<dbReference type="InterPro" id="IPR051794">
    <property type="entry name" value="PG_Endopeptidase_C40"/>
</dbReference>
<keyword evidence="2" id="KW-0645">Protease</keyword>
<proteinExistence type="inferred from homology"/>
<dbReference type="PANTHER" id="PTHR47359:SF3">
    <property type="entry name" value="NLP_P60 DOMAIN-CONTAINING PROTEIN-RELATED"/>
    <property type="match status" value="1"/>
</dbReference>
<evidence type="ECO:0000256" key="2">
    <source>
        <dbReference type="ARBA" id="ARBA00022670"/>
    </source>
</evidence>